<evidence type="ECO:0000313" key="10">
    <source>
        <dbReference type="Proteomes" id="UP000002668"/>
    </source>
</evidence>
<keyword evidence="10" id="KW-1185">Reference proteome</keyword>
<feature type="region of interest" description="Disordered" evidence="7">
    <location>
        <begin position="218"/>
        <end position="274"/>
    </location>
</feature>
<dbReference type="Gene3D" id="3.30.40.10">
    <property type="entry name" value="Zinc/RING finger domain, C3HC4 (zinc finger)"/>
    <property type="match status" value="1"/>
</dbReference>
<evidence type="ECO:0000256" key="1">
    <source>
        <dbReference type="ARBA" id="ARBA00004906"/>
    </source>
</evidence>
<dbReference type="EMBL" id="FP929122">
    <property type="protein sequence ID" value="CBX94381.1"/>
    <property type="molecule type" value="Genomic_DNA"/>
</dbReference>
<dbReference type="PROSITE" id="PS50089">
    <property type="entry name" value="ZF_RING_2"/>
    <property type="match status" value="1"/>
</dbReference>
<gene>
    <name evidence="9" type="ORF">LEMA_P121450.1</name>
</gene>
<dbReference type="OrthoDB" id="2849579at2759"/>
<evidence type="ECO:0000256" key="2">
    <source>
        <dbReference type="ARBA" id="ARBA00022723"/>
    </source>
</evidence>
<name>E4ZSK1_LEPMJ</name>
<evidence type="ECO:0000259" key="8">
    <source>
        <dbReference type="PROSITE" id="PS50089"/>
    </source>
</evidence>
<dbReference type="InParanoid" id="E4ZSK1"/>
<reference evidence="10" key="1">
    <citation type="journal article" date="2011" name="Nat. Commun.">
        <title>Effector diversification within compartments of the Leptosphaeria maculans genome affected by Repeat-Induced Point mutations.</title>
        <authorList>
            <person name="Rouxel T."/>
            <person name="Grandaubert J."/>
            <person name="Hane J.K."/>
            <person name="Hoede C."/>
            <person name="van de Wouw A.P."/>
            <person name="Couloux A."/>
            <person name="Dominguez V."/>
            <person name="Anthouard V."/>
            <person name="Bally P."/>
            <person name="Bourras S."/>
            <person name="Cozijnsen A.J."/>
            <person name="Ciuffetti L.M."/>
            <person name="Degrave A."/>
            <person name="Dilmaghani A."/>
            <person name="Duret L."/>
            <person name="Fudal I."/>
            <person name="Goodwin S.B."/>
            <person name="Gout L."/>
            <person name="Glaser N."/>
            <person name="Linglin J."/>
            <person name="Kema G.H.J."/>
            <person name="Lapalu N."/>
            <person name="Lawrence C.B."/>
            <person name="May K."/>
            <person name="Meyer M."/>
            <person name="Ollivier B."/>
            <person name="Poulain J."/>
            <person name="Schoch C.L."/>
            <person name="Simon A."/>
            <person name="Spatafora J.W."/>
            <person name="Stachowiak A."/>
            <person name="Turgeon B.G."/>
            <person name="Tyler B.M."/>
            <person name="Vincent D."/>
            <person name="Weissenbach J."/>
            <person name="Amselem J."/>
            <person name="Quesneville H."/>
            <person name="Oliver R.P."/>
            <person name="Wincker P."/>
            <person name="Balesdent M.-H."/>
            <person name="Howlett B.J."/>
        </authorList>
    </citation>
    <scope>NUCLEOTIDE SEQUENCE [LARGE SCALE GENOMIC DNA]</scope>
    <source>
        <strain evidence="10">JN3 / isolate v23.1.3 / race Av1-4-5-6-7-8</strain>
    </source>
</reference>
<dbReference type="SUPFAM" id="SSF57850">
    <property type="entry name" value="RING/U-box"/>
    <property type="match status" value="1"/>
</dbReference>
<dbReference type="GO" id="GO:0051603">
    <property type="term" value="P:proteolysis involved in protein catabolic process"/>
    <property type="evidence" value="ECO:0007669"/>
    <property type="project" value="UniProtKB-ARBA"/>
</dbReference>
<evidence type="ECO:0000256" key="4">
    <source>
        <dbReference type="ARBA" id="ARBA00022786"/>
    </source>
</evidence>
<evidence type="ECO:0000256" key="7">
    <source>
        <dbReference type="SAM" id="MobiDB-lite"/>
    </source>
</evidence>
<dbReference type="AlphaFoldDB" id="E4ZSK1"/>
<dbReference type="HOGENOM" id="CLU_1015887_0_0_1"/>
<organism evidence="10">
    <name type="scientific">Leptosphaeria maculans (strain JN3 / isolate v23.1.3 / race Av1-4-5-6-7-8)</name>
    <name type="common">Blackleg fungus</name>
    <name type="synonym">Phoma lingam</name>
    <dbReference type="NCBI Taxonomy" id="985895"/>
    <lineage>
        <taxon>Eukaryota</taxon>
        <taxon>Fungi</taxon>
        <taxon>Dikarya</taxon>
        <taxon>Ascomycota</taxon>
        <taxon>Pezizomycotina</taxon>
        <taxon>Dothideomycetes</taxon>
        <taxon>Pleosporomycetidae</taxon>
        <taxon>Pleosporales</taxon>
        <taxon>Pleosporineae</taxon>
        <taxon>Leptosphaeriaceae</taxon>
        <taxon>Plenodomus</taxon>
        <taxon>Plenodomus lingam/Leptosphaeria maculans species complex</taxon>
    </lineage>
</organism>
<comment type="pathway">
    <text evidence="1">Protein modification; protein ubiquitination.</text>
</comment>
<keyword evidence="2" id="KW-0479">Metal-binding</keyword>
<keyword evidence="3 6" id="KW-0863">Zinc-finger</keyword>
<feature type="compositionally biased region" description="Acidic residues" evidence="7">
    <location>
        <begin position="228"/>
        <end position="268"/>
    </location>
</feature>
<dbReference type="Pfam" id="PF12678">
    <property type="entry name" value="zf-rbx1"/>
    <property type="match status" value="1"/>
</dbReference>
<dbReference type="GO" id="GO:0008270">
    <property type="term" value="F:zinc ion binding"/>
    <property type="evidence" value="ECO:0007669"/>
    <property type="project" value="UniProtKB-KW"/>
</dbReference>
<proteinExistence type="predicted"/>
<dbReference type="GeneID" id="13290975"/>
<dbReference type="InterPro" id="IPR001841">
    <property type="entry name" value="Znf_RING"/>
</dbReference>
<dbReference type="Proteomes" id="UP000002668">
    <property type="component" value="Genome"/>
</dbReference>
<keyword evidence="4" id="KW-0833">Ubl conjugation pathway</keyword>
<dbReference type="STRING" id="985895.E4ZSK1"/>
<dbReference type="InterPro" id="IPR013083">
    <property type="entry name" value="Znf_RING/FYVE/PHD"/>
</dbReference>
<protein>
    <recommendedName>
        <fullName evidence="8">RING-type domain-containing protein</fullName>
    </recommendedName>
</protein>
<dbReference type="VEuPathDB" id="FungiDB:LEMA_P121450.1"/>
<evidence type="ECO:0000313" key="9">
    <source>
        <dbReference type="EMBL" id="CBX94381.1"/>
    </source>
</evidence>
<evidence type="ECO:0000256" key="6">
    <source>
        <dbReference type="PROSITE-ProRule" id="PRU00175"/>
    </source>
</evidence>
<accession>E4ZSK1</accession>
<dbReference type="InterPro" id="IPR024766">
    <property type="entry name" value="Znf_RING_H2"/>
</dbReference>
<evidence type="ECO:0000256" key="3">
    <source>
        <dbReference type="ARBA" id="ARBA00022771"/>
    </source>
</evidence>
<keyword evidence="5" id="KW-0862">Zinc</keyword>
<feature type="compositionally biased region" description="Basic and acidic residues" evidence="7">
    <location>
        <begin position="218"/>
        <end position="227"/>
    </location>
</feature>
<feature type="domain" description="RING-type" evidence="8">
    <location>
        <begin position="112"/>
        <end position="164"/>
    </location>
</feature>
<dbReference type="eggNOG" id="ENOG502RFPR">
    <property type="taxonomic scope" value="Eukaryota"/>
</dbReference>
<evidence type="ECO:0000256" key="5">
    <source>
        <dbReference type="ARBA" id="ARBA00022833"/>
    </source>
</evidence>
<dbReference type="OMA" id="ATRINLC"/>
<sequence length="274" mass="30987">MTCRWEVSSAIFLSNTTIAFFTVNAAEPREKQAATNILFAPYHGTIFVTVQAQNTARQAKRHRHTTIHPQPKTPRIRPRAVIIMAIFPSKSQFLRLGVQPITPSPAHVSQDCVICKDPLALRPHITTSTPPSHPALRIESCGHTLGLECLSAWLNVSNTCPTCSRTLFQVHIPRITQEDIDVVIRSLGHRYGVDRIVSLLAQRIRKQDLEAVVMMQKNQEETRRDQFEMAEQDWLDNGDELDVGGDDDDDEEEEFDAHEAMGVDEDDEDKRVLE</sequence>